<protein>
    <recommendedName>
        <fullName evidence="20">3-hydroxy-3-methylglutaryl coenzyme A reductase</fullName>
        <shortName evidence="20">HMG-CoA reductase</shortName>
        <ecNumber evidence="20">1.1.1.34</ecNumber>
    </recommendedName>
</protein>
<keyword evidence="7" id="KW-0152">Cholesterol biosynthesis</keyword>
<evidence type="ECO:0000259" key="21">
    <source>
        <dbReference type="PROSITE" id="PS50156"/>
    </source>
</evidence>
<dbReference type="PROSITE" id="PS01192">
    <property type="entry name" value="HMG_COA_REDUCTASE_3"/>
    <property type="match status" value="1"/>
</dbReference>
<keyword evidence="12 20" id="KW-0560">Oxidoreductase</keyword>
<keyword evidence="5" id="KW-0153">Cholesterol metabolism</keyword>
<dbReference type="InterPro" id="IPR053958">
    <property type="entry name" value="HMGCR/SNAP/NPC1-like_SSD"/>
</dbReference>
<dbReference type="Proteomes" id="UP000265100">
    <property type="component" value="Chromosome 7"/>
</dbReference>
<dbReference type="GeneTree" id="ENSGT00940000155305"/>
<evidence type="ECO:0000256" key="19">
    <source>
        <dbReference type="ARBA" id="ARBA00049909"/>
    </source>
</evidence>
<reference evidence="22" key="3">
    <citation type="submission" date="2025-08" db="UniProtKB">
        <authorList>
            <consortium name="Ensembl"/>
        </authorList>
    </citation>
    <scope>IDENTIFICATION</scope>
</reference>
<keyword evidence="10" id="KW-0443">Lipid metabolism</keyword>
<keyword evidence="10" id="KW-0444">Lipid biosynthesis</keyword>
<evidence type="ECO:0000256" key="6">
    <source>
        <dbReference type="ARBA" id="ARBA00022692"/>
    </source>
</evidence>
<keyword evidence="23" id="KW-1185">Reference proteome</keyword>
<feature type="transmembrane region" description="Helical" evidence="20">
    <location>
        <begin position="90"/>
        <end position="115"/>
    </location>
</feature>
<organism evidence="22 23">
    <name type="scientific">Astatotilapia calliptera</name>
    <name type="common">Eastern happy</name>
    <name type="synonym">Chromis callipterus</name>
    <dbReference type="NCBI Taxonomy" id="8154"/>
    <lineage>
        <taxon>Eukaryota</taxon>
        <taxon>Metazoa</taxon>
        <taxon>Chordata</taxon>
        <taxon>Craniata</taxon>
        <taxon>Vertebrata</taxon>
        <taxon>Euteleostomi</taxon>
        <taxon>Actinopterygii</taxon>
        <taxon>Neopterygii</taxon>
        <taxon>Teleostei</taxon>
        <taxon>Neoteleostei</taxon>
        <taxon>Acanthomorphata</taxon>
        <taxon>Ovalentaria</taxon>
        <taxon>Cichlomorphae</taxon>
        <taxon>Cichliformes</taxon>
        <taxon>Cichlidae</taxon>
        <taxon>African cichlids</taxon>
        <taxon>Pseudocrenilabrinae</taxon>
        <taxon>Haplochromini</taxon>
        <taxon>Astatotilapia</taxon>
    </lineage>
</organism>
<keyword evidence="18" id="KW-0753">Steroid metabolism</keyword>
<dbReference type="PANTHER" id="PTHR10572:SF24">
    <property type="entry name" value="3-HYDROXY-3-METHYLGLUTARYL-COENZYME A REDUCTASE"/>
    <property type="match status" value="1"/>
</dbReference>
<evidence type="ECO:0000256" key="1">
    <source>
        <dbReference type="ARBA" id="ARBA00004477"/>
    </source>
</evidence>
<feature type="domain" description="SSD" evidence="21">
    <location>
        <begin position="61"/>
        <end position="218"/>
    </location>
</feature>
<dbReference type="GO" id="GO:0050661">
    <property type="term" value="F:NADP binding"/>
    <property type="evidence" value="ECO:0007669"/>
    <property type="project" value="InterPro"/>
</dbReference>
<comment type="pathway">
    <text evidence="3 20">Metabolic intermediate biosynthesis; (R)-mevalonate biosynthesis; (R)-mevalonate from acetyl-CoA: step 3/3.</text>
</comment>
<dbReference type="Ensembl" id="ENSACLT00000088182.1">
    <property type="protein sequence ID" value="ENSACLP00000055036.1"/>
    <property type="gene ID" value="ENSACLG00000025791.2"/>
</dbReference>
<dbReference type="InterPro" id="IPR004816">
    <property type="entry name" value="HMG_CoA_Rdtase_metazoan"/>
</dbReference>
<evidence type="ECO:0000256" key="12">
    <source>
        <dbReference type="ARBA" id="ARBA00023002"/>
    </source>
</evidence>
<dbReference type="InterPro" id="IPR009029">
    <property type="entry name" value="HMG_CoA_Rdtase_sub-bd_dom_sf"/>
</dbReference>
<dbReference type="EC" id="1.1.1.34" evidence="20"/>
<evidence type="ECO:0000256" key="20">
    <source>
        <dbReference type="RuleBase" id="RU361219"/>
    </source>
</evidence>
<name>A0AAX7TMS6_ASTCA</name>
<evidence type="ECO:0000256" key="5">
    <source>
        <dbReference type="ARBA" id="ARBA00022548"/>
    </source>
</evidence>
<evidence type="ECO:0000256" key="15">
    <source>
        <dbReference type="ARBA" id="ARBA00023140"/>
    </source>
</evidence>
<dbReference type="InterPro" id="IPR009023">
    <property type="entry name" value="HMG_CoA_Rdtase_NAD(P)-bd_sf"/>
</dbReference>
<evidence type="ECO:0000256" key="10">
    <source>
        <dbReference type="ARBA" id="ARBA00022955"/>
    </source>
</evidence>
<reference evidence="22 23" key="1">
    <citation type="submission" date="2018-05" db="EMBL/GenBank/DDBJ databases">
        <authorList>
            <person name="Datahose"/>
        </authorList>
    </citation>
    <scope>NUCLEOTIDE SEQUENCE</scope>
</reference>
<evidence type="ECO:0000256" key="2">
    <source>
        <dbReference type="ARBA" id="ARBA00004585"/>
    </source>
</evidence>
<dbReference type="PROSITE" id="PS50156">
    <property type="entry name" value="SSD"/>
    <property type="match status" value="1"/>
</dbReference>
<keyword evidence="6 20" id="KW-0812">Transmembrane</keyword>
<dbReference type="NCBIfam" id="TIGR00533">
    <property type="entry name" value="HMG_CoA_R_NADP"/>
    <property type="match status" value="1"/>
</dbReference>
<dbReference type="GO" id="GO:0008299">
    <property type="term" value="P:isoprenoid biosynthetic process"/>
    <property type="evidence" value="ECO:0007669"/>
    <property type="project" value="InterPro"/>
</dbReference>
<evidence type="ECO:0000256" key="11">
    <source>
        <dbReference type="ARBA" id="ARBA00022989"/>
    </source>
</evidence>
<dbReference type="PROSITE" id="PS00066">
    <property type="entry name" value="HMG_COA_REDUCTASE_1"/>
    <property type="match status" value="1"/>
</dbReference>
<evidence type="ECO:0000256" key="16">
    <source>
        <dbReference type="ARBA" id="ARBA00023166"/>
    </source>
</evidence>
<dbReference type="InterPro" id="IPR000731">
    <property type="entry name" value="SSD"/>
</dbReference>
<dbReference type="InterPro" id="IPR023282">
    <property type="entry name" value="HMG_CoA_Rdtase_N"/>
</dbReference>
<dbReference type="GO" id="GO:0015936">
    <property type="term" value="P:coenzyme A metabolic process"/>
    <property type="evidence" value="ECO:0007669"/>
    <property type="project" value="InterPro"/>
</dbReference>
<dbReference type="PROSITE" id="PS00318">
    <property type="entry name" value="HMG_COA_REDUCTASE_2"/>
    <property type="match status" value="1"/>
</dbReference>
<dbReference type="SUPFAM" id="SSF55035">
    <property type="entry name" value="NAD-binding domain of HMG-CoA reductase"/>
    <property type="match status" value="1"/>
</dbReference>
<dbReference type="NCBIfam" id="TIGR00920">
    <property type="entry name" value="2A060605"/>
    <property type="match status" value="1"/>
</dbReference>
<dbReference type="GO" id="GO:0006695">
    <property type="term" value="P:cholesterol biosynthetic process"/>
    <property type="evidence" value="ECO:0007669"/>
    <property type="project" value="UniProtKB-KW"/>
</dbReference>
<dbReference type="PRINTS" id="PR00071">
    <property type="entry name" value="HMGCOARDTASE"/>
</dbReference>
<feature type="transmembrane region" description="Helical" evidence="20">
    <location>
        <begin position="20"/>
        <end position="38"/>
    </location>
</feature>
<evidence type="ECO:0000256" key="18">
    <source>
        <dbReference type="ARBA" id="ARBA00023221"/>
    </source>
</evidence>
<keyword evidence="13" id="KW-0756">Sterol biosynthesis</keyword>
<dbReference type="CDD" id="cd00643">
    <property type="entry name" value="HMG-CoA_reductase_classI"/>
    <property type="match status" value="1"/>
</dbReference>
<dbReference type="PROSITE" id="PS50065">
    <property type="entry name" value="HMG_COA_REDUCTASE_4"/>
    <property type="match status" value="1"/>
</dbReference>
<evidence type="ECO:0000256" key="14">
    <source>
        <dbReference type="ARBA" id="ARBA00023136"/>
    </source>
</evidence>
<dbReference type="Gene3D" id="1.10.3270.10">
    <property type="entry name" value="HMGR, N-terminal domain"/>
    <property type="match status" value="1"/>
</dbReference>
<reference evidence="23" key="2">
    <citation type="submission" date="2023-03" db="EMBL/GenBank/DDBJ databases">
        <authorList>
            <consortium name="Wellcome Sanger Institute Data Sharing"/>
        </authorList>
    </citation>
    <scope>NUCLEOTIDE SEQUENCE [LARGE SCALE GENOMIC DNA]</scope>
</reference>
<evidence type="ECO:0000256" key="4">
    <source>
        <dbReference type="ARBA" id="ARBA00007661"/>
    </source>
</evidence>
<dbReference type="InterPro" id="IPR023074">
    <property type="entry name" value="HMG_CoA_Rdtase_cat_sf"/>
</dbReference>
<keyword evidence="11 20" id="KW-1133">Transmembrane helix</keyword>
<dbReference type="FunFam" id="1.10.3270.10:FF:000001">
    <property type="entry name" value="3-hydroxy-3-methylglutaryl coenzyme A reductase"/>
    <property type="match status" value="1"/>
</dbReference>
<proteinExistence type="inferred from homology"/>
<dbReference type="InterPro" id="IPR023076">
    <property type="entry name" value="HMG_CoA_Rdtase_CS"/>
</dbReference>
<keyword evidence="9 20" id="KW-0521">NADP</keyword>
<keyword evidence="15" id="KW-0576">Peroxisome</keyword>
<dbReference type="GO" id="GO:0005789">
    <property type="term" value="C:endoplasmic reticulum membrane"/>
    <property type="evidence" value="ECO:0007669"/>
    <property type="project" value="UniProtKB-SubCell"/>
</dbReference>
<keyword evidence="16" id="KW-1207">Sterol metabolism</keyword>
<dbReference type="GO" id="GO:0005778">
    <property type="term" value="C:peroxisomal membrane"/>
    <property type="evidence" value="ECO:0007669"/>
    <property type="project" value="UniProtKB-SubCell"/>
</dbReference>
<evidence type="ECO:0000256" key="9">
    <source>
        <dbReference type="ARBA" id="ARBA00022857"/>
    </source>
</evidence>
<evidence type="ECO:0000256" key="13">
    <source>
        <dbReference type="ARBA" id="ARBA00023011"/>
    </source>
</evidence>
<comment type="subcellular location">
    <subcellularLocation>
        <location evidence="1 20">Endoplasmic reticulum membrane</location>
        <topology evidence="1 20">Multi-pass membrane protein</topology>
    </subcellularLocation>
    <subcellularLocation>
        <location evidence="2">Peroxisome membrane</location>
        <topology evidence="2">Multi-pass membrane protein</topology>
    </subcellularLocation>
</comment>
<accession>A0AAX7TMS6</accession>
<sequence>MLARLFRLHGLLVASHPWEVIVGTLALTVCFVSMNSLATSNQMCKWNQCPKVEEEKIQSSDAVILTVTRCMAIIYIYFQFKNLRQLGSKYILGIAGLFTVFSSFVFSTVVIHFFGKELTGLNEALPFFLLLIDLSRACALAKFALSSNSQEEVRENISHGMAILGPTFTLDAVVECLVIGIGTMSGVPQLEIMCCFGCMSVLANYFVFMTFFPACVSLVLELSRESREGRPIWQLSHFSRVLAEEEDNKPNPVTQRVKIIMSLGLALVHAHTRLTAEHSGQNRTVEGIDLEQVITLGLALILAVKYVFFEQAETESSLSLKSTIISSTPSPKPWVTEDCCMRSLPALKPQKTSNSVLATIPTSLAAASDVKLSSEPRSLEECMAILSDSQRGAHLLSDAEVMNLVTLRKIMNYKLEGVLETPERGVAIRRELLSSKLPVPTALASLPYKDYNYSQVMGTCCENVIGYMPVPVGVAGPLLLDKKEFYVPLATTEGCLVASANRGCRALFLSGGCISRILADSMTRGPLVRLPSACRAAEVKVWLETSDGFSMIKEAFDETSRFARLEKLLVGIAGRNLYIRFQSQTGDAMGMNMLSKGTEHALHVLQQQHPDVEVLSLSGNFCTDKKPAAINWILGRGKSAVCEATIPAKVVREVLKSSTAALVDLNINKNLVGSAMAGSIGGFNAHAANIVAAIYIACGQDPAQTVGSSNCITQMEAVGPGGEDLYISCTMPSIELGTVGGGTNLSPQQACLQMLGVSNPNQPGDNARQLARVVCATVLAGELSLMAALAAGHLVKSHMTHNRSHDMPHEVLSYL</sequence>
<keyword evidence="17" id="KW-0325">Glycoprotein</keyword>
<evidence type="ECO:0000256" key="8">
    <source>
        <dbReference type="ARBA" id="ARBA00022824"/>
    </source>
</evidence>
<keyword evidence="14 20" id="KW-0472">Membrane</keyword>
<keyword evidence="10" id="KW-0752">Steroid biosynthesis</keyword>
<dbReference type="Pfam" id="PF12349">
    <property type="entry name" value="Sterol-sensing"/>
    <property type="match status" value="1"/>
</dbReference>
<evidence type="ECO:0000256" key="3">
    <source>
        <dbReference type="ARBA" id="ARBA00005084"/>
    </source>
</evidence>
<dbReference type="SUPFAM" id="SSF82866">
    <property type="entry name" value="Multidrug efflux transporter AcrB transmembrane domain"/>
    <property type="match status" value="1"/>
</dbReference>
<dbReference type="Gene3D" id="3.90.770.10">
    <property type="entry name" value="3-hydroxy-3-methylglutaryl-coenzyme A Reductase, Chain A, domain 2"/>
    <property type="match status" value="1"/>
</dbReference>
<dbReference type="FunFam" id="3.30.70.420:FF:000001">
    <property type="entry name" value="3-hydroxy-3-methylglutaryl coenzyme A reductase"/>
    <property type="match status" value="1"/>
</dbReference>
<comment type="similarity">
    <text evidence="4 20">Belongs to the HMG-CoA reductase family.</text>
</comment>
<dbReference type="InterPro" id="IPR004554">
    <property type="entry name" value="HMG_CoA_Rdtase_eu_arc"/>
</dbReference>
<dbReference type="FunFam" id="3.90.770.10:FF:000002">
    <property type="entry name" value="3-hydroxy-3-methylglutaryl coenzyme A reductase"/>
    <property type="match status" value="1"/>
</dbReference>
<dbReference type="SUPFAM" id="SSF56542">
    <property type="entry name" value="Substrate-binding domain of HMG-CoA reductase"/>
    <property type="match status" value="1"/>
</dbReference>
<evidence type="ECO:0000256" key="17">
    <source>
        <dbReference type="ARBA" id="ARBA00023180"/>
    </source>
</evidence>
<dbReference type="GO" id="GO:0004420">
    <property type="term" value="F:hydroxymethylglutaryl-CoA reductase (NADPH) activity"/>
    <property type="evidence" value="ECO:0007669"/>
    <property type="project" value="UniProtKB-EC"/>
</dbReference>
<keyword evidence="8 20" id="KW-0256">Endoplasmic reticulum</keyword>
<evidence type="ECO:0000313" key="23">
    <source>
        <dbReference type="Proteomes" id="UP000265100"/>
    </source>
</evidence>
<dbReference type="Gene3D" id="3.30.70.420">
    <property type="entry name" value="Hydroxymethylglutaryl-CoA reductase, class I/II, NAD/NADP-binding domain"/>
    <property type="match status" value="1"/>
</dbReference>
<dbReference type="AlphaFoldDB" id="A0AAX7TMS6"/>
<reference evidence="22" key="4">
    <citation type="submission" date="2025-09" db="UniProtKB">
        <authorList>
            <consortium name="Ensembl"/>
        </authorList>
    </citation>
    <scope>IDENTIFICATION</scope>
</reference>
<evidence type="ECO:0000313" key="22">
    <source>
        <dbReference type="Ensembl" id="ENSACLP00000055036.1"/>
    </source>
</evidence>
<dbReference type="InterPro" id="IPR002202">
    <property type="entry name" value="HMG_CoA_Rdtase"/>
</dbReference>
<comment type="catalytic activity">
    <reaction evidence="19">
        <text>(R)-mevalonate + 2 NADP(+) + CoA = (3S)-3-hydroxy-3-methylglutaryl-CoA + 2 NADPH + 2 H(+)</text>
        <dbReference type="Rhea" id="RHEA:15989"/>
        <dbReference type="ChEBI" id="CHEBI:15378"/>
        <dbReference type="ChEBI" id="CHEBI:36464"/>
        <dbReference type="ChEBI" id="CHEBI:43074"/>
        <dbReference type="ChEBI" id="CHEBI:57287"/>
        <dbReference type="ChEBI" id="CHEBI:57783"/>
        <dbReference type="ChEBI" id="CHEBI:58349"/>
        <dbReference type="EC" id="1.1.1.34"/>
    </reaction>
    <physiologicalReaction direction="right-to-left" evidence="19">
        <dbReference type="Rhea" id="RHEA:15991"/>
    </physiologicalReaction>
</comment>
<dbReference type="Pfam" id="PF00368">
    <property type="entry name" value="HMG-CoA_red"/>
    <property type="match status" value="1"/>
</dbReference>
<dbReference type="PANTHER" id="PTHR10572">
    <property type="entry name" value="3-HYDROXY-3-METHYLGLUTARYL-COENZYME A REDUCTASE"/>
    <property type="match status" value="1"/>
</dbReference>
<evidence type="ECO:0000256" key="7">
    <source>
        <dbReference type="ARBA" id="ARBA00022778"/>
    </source>
</evidence>